<evidence type="ECO:0000313" key="13">
    <source>
        <dbReference type="Proteomes" id="UP000192478"/>
    </source>
</evidence>
<dbReference type="GO" id="GO:0055085">
    <property type="term" value="P:transmembrane transport"/>
    <property type="evidence" value="ECO:0007669"/>
    <property type="project" value="InterPro"/>
</dbReference>
<name>A0AAC9RKL8_9CLOT</name>
<dbReference type="PANTHER" id="PTHR43386:SF1">
    <property type="entry name" value="D,D-DIPEPTIDE TRANSPORT SYSTEM PERMEASE PROTEIN DDPC-RELATED"/>
    <property type="match status" value="1"/>
</dbReference>
<evidence type="ECO:0000256" key="2">
    <source>
        <dbReference type="ARBA" id="ARBA00022448"/>
    </source>
</evidence>
<dbReference type="InterPro" id="IPR035906">
    <property type="entry name" value="MetI-like_sf"/>
</dbReference>
<dbReference type="SUPFAM" id="SSF161098">
    <property type="entry name" value="MetI-like"/>
    <property type="match status" value="1"/>
</dbReference>
<keyword evidence="6 8" id="KW-0472">Membrane</keyword>
<feature type="transmembrane region" description="Helical" evidence="8">
    <location>
        <begin position="244"/>
        <end position="263"/>
    </location>
</feature>
<evidence type="ECO:0000313" key="11">
    <source>
        <dbReference type="EMBL" id="ARE88834.1"/>
    </source>
</evidence>
<dbReference type="CDD" id="cd06261">
    <property type="entry name" value="TM_PBP2"/>
    <property type="match status" value="1"/>
</dbReference>
<dbReference type="Proteomes" id="UP000177894">
    <property type="component" value="Chromosome"/>
</dbReference>
<dbReference type="Proteomes" id="UP000192478">
    <property type="component" value="Chromosome"/>
</dbReference>
<reference evidence="10 12" key="1">
    <citation type="submission" date="2016-10" db="EMBL/GenBank/DDBJ databases">
        <title>Complete Genome Sequence of Acetogen Clostridium formicoaceticum ATCC 27076.</title>
        <authorList>
            <person name="Bao T."/>
            <person name="Cheng C."/>
            <person name="Zhao J."/>
            <person name="Yang S.-T."/>
            <person name="Wang J."/>
            <person name="Wang M."/>
        </authorList>
    </citation>
    <scope>NUCLEOTIDE SEQUENCE [LARGE SCALE GENOMIC DNA]</scope>
    <source>
        <strain evidence="10 12">ATCC 27076</strain>
    </source>
</reference>
<organism evidence="11 13">
    <name type="scientific">Clostridium formicaceticum</name>
    <dbReference type="NCBI Taxonomy" id="1497"/>
    <lineage>
        <taxon>Bacteria</taxon>
        <taxon>Bacillati</taxon>
        <taxon>Bacillota</taxon>
        <taxon>Clostridia</taxon>
        <taxon>Eubacteriales</taxon>
        <taxon>Clostridiaceae</taxon>
        <taxon>Clostridium</taxon>
    </lineage>
</organism>
<sequence>MIERLKLFFQYKVALVGSIIIILITFIGLLAPYLVLQDPLQIDLSNALQSASRNYPFGTDHLGRCVYSRIIYGTRISLSVSFIIVFTVMTIGTTIGLMSGYIGKRFDRIVVSIIDIILAFPSLILAIVITGILGPGLVNVMIAIMAVHWVGYARVVRSMVISIKEREYVIAARTSGTNHFHIITRHILPNILSTIIVLASLDMGGIILSISGLSFLGLGAQPPAPEWGAMLNDGKAYFLLKPDLMIYPGLAILLTVFSFNIMGDGLRDFFDPKSQTEKERSD</sequence>
<keyword evidence="4 8" id="KW-0812">Transmembrane</keyword>
<gene>
    <name evidence="11" type="primary">nikC_3</name>
    <name evidence="10" type="synonym">nikC</name>
    <name evidence="10" type="ORF">BJL90_00065</name>
    <name evidence="11" type="ORF">CLFO_32400</name>
</gene>
<keyword evidence="12" id="KW-1185">Reference proteome</keyword>
<proteinExistence type="inferred from homology"/>
<dbReference type="PANTHER" id="PTHR43386">
    <property type="entry name" value="OLIGOPEPTIDE TRANSPORT SYSTEM PERMEASE PROTEIN APPC"/>
    <property type="match status" value="1"/>
</dbReference>
<evidence type="ECO:0000256" key="3">
    <source>
        <dbReference type="ARBA" id="ARBA00022475"/>
    </source>
</evidence>
<protein>
    <submittedName>
        <fullName evidence="10">Nickel ABC transporter permease subunit NikC</fullName>
    </submittedName>
    <submittedName>
        <fullName evidence="11">Nickel transport system permease protein NikC</fullName>
    </submittedName>
</protein>
<evidence type="ECO:0000256" key="1">
    <source>
        <dbReference type="ARBA" id="ARBA00004651"/>
    </source>
</evidence>
<reference evidence="11 13" key="2">
    <citation type="submission" date="2017-03" db="EMBL/GenBank/DDBJ databases">
        <title>Complete sequence of Clostridium formicaceticum DSM 92.</title>
        <authorList>
            <person name="Poehlein A."/>
            <person name="Karl M."/>
            <person name="Bengelsdorf F.R."/>
            <person name="Duerre P."/>
            <person name="Daniel R."/>
        </authorList>
    </citation>
    <scope>NUCLEOTIDE SEQUENCE [LARGE SCALE GENOMIC DNA]</scope>
    <source>
        <strain evidence="11 13">DSM 92</strain>
    </source>
</reference>
<dbReference type="InterPro" id="IPR025966">
    <property type="entry name" value="OppC_N"/>
</dbReference>
<dbReference type="GO" id="GO:0005886">
    <property type="term" value="C:plasma membrane"/>
    <property type="evidence" value="ECO:0007669"/>
    <property type="project" value="UniProtKB-SubCell"/>
</dbReference>
<evidence type="ECO:0000313" key="12">
    <source>
        <dbReference type="Proteomes" id="UP000177894"/>
    </source>
</evidence>
<dbReference type="EMBL" id="CP020559">
    <property type="protein sequence ID" value="ARE88834.1"/>
    <property type="molecule type" value="Genomic_DNA"/>
</dbReference>
<keyword evidence="3" id="KW-1003">Cell membrane</keyword>
<dbReference type="Gene3D" id="1.10.3720.10">
    <property type="entry name" value="MetI-like"/>
    <property type="match status" value="1"/>
</dbReference>
<dbReference type="NCBIfam" id="NF045474">
    <property type="entry name" value="Opp2C"/>
    <property type="match status" value="1"/>
</dbReference>
<evidence type="ECO:0000259" key="9">
    <source>
        <dbReference type="PROSITE" id="PS50928"/>
    </source>
</evidence>
<keyword evidence="2 8" id="KW-0813">Transport</keyword>
<dbReference type="Pfam" id="PF00528">
    <property type="entry name" value="BPD_transp_1"/>
    <property type="match status" value="1"/>
</dbReference>
<evidence type="ECO:0000256" key="8">
    <source>
        <dbReference type="RuleBase" id="RU363032"/>
    </source>
</evidence>
<dbReference type="InterPro" id="IPR050366">
    <property type="entry name" value="BP-dependent_transpt_permease"/>
</dbReference>
<dbReference type="AlphaFoldDB" id="A0AAC9RKL8"/>
<dbReference type="RefSeq" id="WP_070963207.1">
    <property type="nucleotide sequence ID" value="NZ_CP017603.1"/>
</dbReference>
<feature type="transmembrane region" description="Helical" evidence="8">
    <location>
        <begin position="109"/>
        <end position="132"/>
    </location>
</feature>
<dbReference type="InterPro" id="IPR053385">
    <property type="entry name" value="ABC_transport_permease"/>
</dbReference>
<evidence type="ECO:0000256" key="6">
    <source>
        <dbReference type="ARBA" id="ARBA00023136"/>
    </source>
</evidence>
<evidence type="ECO:0000256" key="5">
    <source>
        <dbReference type="ARBA" id="ARBA00022989"/>
    </source>
</evidence>
<evidence type="ECO:0000256" key="4">
    <source>
        <dbReference type="ARBA" id="ARBA00022692"/>
    </source>
</evidence>
<feature type="domain" description="ABC transmembrane type-1" evidence="9">
    <location>
        <begin position="78"/>
        <end position="263"/>
    </location>
</feature>
<comment type="similarity">
    <text evidence="7">Belongs to the binding-protein-dependent transport system permease family. OppBC subfamily.</text>
</comment>
<accession>A0AAC9RKL8</accession>
<evidence type="ECO:0000313" key="10">
    <source>
        <dbReference type="EMBL" id="AOY74487.1"/>
    </source>
</evidence>
<evidence type="ECO:0000256" key="7">
    <source>
        <dbReference type="ARBA" id="ARBA00024202"/>
    </source>
</evidence>
<feature type="transmembrane region" description="Helical" evidence="8">
    <location>
        <begin position="138"/>
        <end position="156"/>
    </location>
</feature>
<feature type="transmembrane region" description="Helical" evidence="8">
    <location>
        <begin position="12"/>
        <end position="35"/>
    </location>
</feature>
<keyword evidence="5 8" id="KW-1133">Transmembrane helix</keyword>
<dbReference type="InterPro" id="IPR000515">
    <property type="entry name" value="MetI-like"/>
</dbReference>
<dbReference type="PROSITE" id="PS50928">
    <property type="entry name" value="ABC_TM1"/>
    <property type="match status" value="1"/>
</dbReference>
<feature type="transmembrane region" description="Helical" evidence="8">
    <location>
        <begin position="76"/>
        <end position="97"/>
    </location>
</feature>
<dbReference type="Pfam" id="PF12911">
    <property type="entry name" value="OppC_N"/>
    <property type="match status" value="1"/>
</dbReference>
<feature type="transmembrane region" description="Helical" evidence="8">
    <location>
        <begin position="195"/>
        <end position="218"/>
    </location>
</feature>
<dbReference type="EMBL" id="CP017603">
    <property type="protein sequence ID" value="AOY74487.1"/>
    <property type="molecule type" value="Genomic_DNA"/>
</dbReference>
<comment type="subcellular location">
    <subcellularLocation>
        <location evidence="1 8">Cell membrane</location>
        <topology evidence="1 8">Multi-pass membrane protein</topology>
    </subcellularLocation>
</comment>
<dbReference type="KEGG" id="cfm:BJL90_00065"/>